<feature type="signal peptide" evidence="5">
    <location>
        <begin position="1"/>
        <end position="27"/>
    </location>
</feature>
<keyword evidence="2 4" id="KW-0479">Metal-binding</keyword>
<evidence type="ECO:0000256" key="4">
    <source>
        <dbReference type="PROSITE-ProRule" id="PRU00433"/>
    </source>
</evidence>
<dbReference type="EMBL" id="JAUOTP010000005">
    <property type="protein sequence ID" value="MDO6415173.1"/>
    <property type="molecule type" value="Genomic_DNA"/>
</dbReference>
<sequence>MNRMLMRGLGLAAAIAPIAILATSAGAQFAGGYRYQTGQDLYTHICQGCHMPDGKGATGAGAYPALAGNPKLQSPLYPVLVMLKGQKAMPSFSELSDAQIVEVTGYIRTKLGNNFPGAVTAEQVKALRAQAVRQNALRPG</sequence>
<evidence type="ECO:0000256" key="5">
    <source>
        <dbReference type="SAM" id="SignalP"/>
    </source>
</evidence>
<keyword evidence="1 4" id="KW-0349">Heme</keyword>
<organism evidence="7 8">
    <name type="scientific">Sphingomonas natans</name>
    <dbReference type="NCBI Taxonomy" id="3063330"/>
    <lineage>
        <taxon>Bacteria</taxon>
        <taxon>Pseudomonadati</taxon>
        <taxon>Pseudomonadota</taxon>
        <taxon>Alphaproteobacteria</taxon>
        <taxon>Sphingomonadales</taxon>
        <taxon>Sphingomonadaceae</taxon>
        <taxon>Sphingomonas</taxon>
    </lineage>
</organism>
<reference evidence="7" key="1">
    <citation type="submission" date="2023-07" db="EMBL/GenBank/DDBJ databases">
        <authorList>
            <person name="Kim M."/>
        </authorList>
    </citation>
    <scope>NUCLEOTIDE SEQUENCE</scope>
    <source>
        <strain evidence="7">BIUV-7</strain>
    </source>
</reference>
<evidence type="ECO:0000313" key="8">
    <source>
        <dbReference type="Proteomes" id="UP001169764"/>
    </source>
</evidence>
<feature type="chain" id="PRO_5046038083" evidence="5">
    <location>
        <begin position="28"/>
        <end position="140"/>
    </location>
</feature>
<proteinExistence type="predicted"/>
<dbReference type="PANTHER" id="PTHR35008">
    <property type="entry name" value="BLL4482 PROTEIN-RELATED"/>
    <property type="match status" value="1"/>
</dbReference>
<keyword evidence="8" id="KW-1185">Reference proteome</keyword>
<dbReference type="PANTHER" id="PTHR35008:SF9">
    <property type="entry name" value="CYTOCHROME C DOMAIN-CONTAINING PROTEIN"/>
    <property type="match status" value="1"/>
</dbReference>
<feature type="domain" description="Cytochrome c" evidence="6">
    <location>
        <begin position="33"/>
        <end position="111"/>
    </location>
</feature>
<protein>
    <submittedName>
        <fullName evidence="7">Cytochrome c</fullName>
    </submittedName>
</protein>
<evidence type="ECO:0000259" key="6">
    <source>
        <dbReference type="PROSITE" id="PS51007"/>
    </source>
</evidence>
<name>A0ABT8YA13_9SPHN</name>
<evidence type="ECO:0000256" key="2">
    <source>
        <dbReference type="ARBA" id="ARBA00022723"/>
    </source>
</evidence>
<dbReference type="InterPro" id="IPR009056">
    <property type="entry name" value="Cyt_c-like_dom"/>
</dbReference>
<evidence type="ECO:0000313" key="7">
    <source>
        <dbReference type="EMBL" id="MDO6415173.1"/>
    </source>
</evidence>
<accession>A0ABT8YA13</accession>
<gene>
    <name evidence="7" type="ORF">Q4F19_12345</name>
</gene>
<dbReference type="Gene3D" id="1.10.760.10">
    <property type="entry name" value="Cytochrome c-like domain"/>
    <property type="match status" value="1"/>
</dbReference>
<dbReference type="Pfam" id="PF13442">
    <property type="entry name" value="Cytochrome_CBB3"/>
    <property type="match status" value="1"/>
</dbReference>
<dbReference type="InterPro" id="IPR051459">
    <property type="entry name" value="Cytochrome_c-type_DH"/>
</dbReference>
<dbReference type="InterPro" id="IPR036909">
    <property type="entry name" value="Cyt_c-like_dom_sf"/>
</dbReference>
<evidence type="ECO:0000256" key="3">
    <source>
        <dbReference type="ARBA" id="ARBA00023004"/>
    </source>
</evidence>
<dbReference type="PROSITE" id="PS51007">
    <property type="entry name" value="CYTC"/>
    <property type="match status" value="1"/>
</dbReference>
<dbReference type="Proteomes" id="UP001169764">
    <property type="component" value="Unassembled WGS sequence"/>
</dbReference>
<dbReference type="RefSeq" id="WP_303542997.1">
    <property type="nucleotide sequence ID" value="NZ_JAUOTP010000005.1"/>
</dbReference>
<comment type="caution">
    <text evidence="7">The sequence shown here is derived from an EMBL/GenBank/DDBJ whole genome shotgun (WGS) entry which is preliminary data.</text>
</comment>
<dbReference type="SUPFAM" id="SSF46626">
    <property type="entry name" value="Cytochrome c"/>
    <property type="match status" value="1"/>
</dbReference>
<evidence type="ECO:0000256" key="1">
    <source>
        <dbReference type="ARBA" id="ARBA00022617"/>
    </source>
</evidence>
<keyword evidence="5" id="KW-0732">Signal</keyword>
<keyword evidence="3 4" id="KW-0408">Iron</keyword>